<evidence type="ECO:0000313" key="1">
    <source>
        <dbReference type="EMBL" id="EEB12579.1"/>
    </source>
</evidence>
<dbReference type="EMBL" id="DS235151">
    <property type="protein sequence ID" value="EEB12579.1"/>
    <property type="molecule type" value="Genomic_DNA"/>
</dbReference>
<name>E0VGS3_PEDHC</name>
<dbReference type="EMBL" id="AAZO01002227">
    <property type="status" value="NOT_ANNOTATED_CDS"/>
    <property type="molecule type" value="Genomic_DNA"/>
</dbReference>
<evidence type="ECO:0000313" key="3">
    <source>
        <dbReference type="Proteomes" id="UP000009046"/>
    </source>
</evidence>
<dbReference type="RefSeq" id="XP_002425317.1">
    <property type="nucleotide sequence ID" value="XM_002425272.1"/>
</dbReference>
<accession>E0VGS3</accession>
<reference evidence="1" key="2">
    <citation type="submission" date="2007-04" db="EMBL/GenBank/DDBJ databases">
        <title>The genome of the human body louse.</title>
        <authorList>
            <consortium name="The Human Body Louse Genome Consortium"/>
            <person name="Kirkness E."/>
            <person name="Walenz B."/>
            <person name="Hass B."/>
            <person name="Bruggner R."/>
            <person name="Strausberg R."/>
        </authorList>
    </citation>
    <scope>NUCLEOTIDE SEQUENCE</scope>
    <source>
        <strain evidence="1">USDA</strain>
    </source>
</reference>
<protein>
    <submittedName>
        <fullName evidence="1 2">Uncharacterized protein</fullName>
    </submittedName>
</protein>
<organism>
    <name type="scientific">Pediculus humanus subsp. corporis</name>
    <name type="common">Body louse</name>
    <dbReference type="NCBI Taxonomy" id="121224"/>
    <lineage>
        <taxon>Eukaryota</taxon>
        <taxon>Metazoa</taxon>
        <taxon>Ecdysozoa</taxon>
        <taxon>Arthropoda</taxon>
        <taxon>Hexapoda</taxon>
        <taxon>Insecta</taxon>
        <taxon>Pterygota</taxon>
        <taxon>Neoptera</taxon>
        <taxon>Paraneoptera</taxon>
        <taxon>Psocodea</taxon>
        <taxon>Troctomorpha</taxon>
        <taxon>Phthiraptera</taxon>
        <taxon>Anoplura</taxon>
        <taxon>Pediculidae</taxon>
        <taxon>Pediculus</taxon>
    </lineage>
</organism>
<evidence type="ECO:0000313" key="2">
    <source>
        <dbReference type="EnsemblMetazoa" id="PHUM191780-PA"/>
    </source>
</evidence>
<dbReference type="CTD" id="8240162"/>
<dbReference type="VEuPathDB" id="VectorBase:PHUM191780"/>
<gene>
    <name evidence="2" type="primary">8240162</name>
    <name evidence="1" type="ORF">Phum_PHUM191780</name>
</gene>
<reference evidence="1" key="1">
    <citation type="submission" date="2007-04" db="EMBL/GenBank/DDBJ databases">
        <title>Annotation of Pediculus humanus corporis strain USDA.</title>
        <authorList>
            <person name="Kirkness E."/>
            <person name="Hannick L."/>
            <person name="Hass B."/>
            <person name="Bruggner R."/>
            <person name="Lawson D."/>
            <person name="Bidwell S."/>
            <person name="Joardar V."/>
            <person name="Caler E."/>
            <person name="Walenz B."/>
            <person name="Inman J."/>
            <person name="Schobel S."/>
            <person name="Galinsky K."/>
            <person name="Amedeo P."/>
            <person name="Strausberg R."/>
        </authorList>
    </citation>
    <scope>NUCLEOTIDE SEQUENCE</scope>
    <source>
        <strain evidence="1">USDA</strain>
    </source>
</reference>
<dbReference type="KEGG" id="phu:Phum_PHUM191780"/>
<dbReference type="AlphaFoldDB" id="E0VGS3"/>
<keyword evidence="3" id="KW-1185">Reference proteome</keyword>
<dbReference type="InParanoid" id="E0VGS3"/>
<sequence>MKLCARLIRSFKFKYLIANKPVAALAIVTFLFISPTLALSRYYLHKDNSRHDAIAKFKNRYWEANYLNK</sequence>
<reference evidence="2" key="3">
    <citation type="submission" date="2021-02" db="UniProtKB">
        <authorList>
            <consortium name="EnsemblMetazoa"/>
        </authorList>
    </citation>
    <scope>IDENTIFICATION</scope>
    <source>
        <strain evidence="2">USDA</strain>
    </source>
</reference>
<proteinExistence type="predicted"/>
<dbReference type="Proteomes" id="UP000009046">
    <property type="component" value="Unassembled WGS sequence"/>
</dbReference>
<dbReference type="GeneID" id="8240162"/>
<dbReference type="EnsemblMetazoa" id="PHUM191780-RA">
    <property type="protein sequence ID" value="PHUM191780-PA"/>
    <property type="gene ID" value="PHUM191780"/>
</dbReference>
<dbReference type="HOGENOM" id="CLU_2778916_0_0_1"/>